<gene>
    <name evidence="2" type="ORF">Pla133_35250</name>
</gene>
<accession>A0A518BN69</accession>
<dbReference type="EMBL" id="CP036287">
    <property type="protein sequence ID" value="QDU68428.1"/>
    <property type="molecule type" value="Genomic_DNA"/>
</dbReference>
<dbReference type="Proteomes" id="UP000316921">
    <property type="component" value="Chromosome"/>
</dbReference>
<sequence>MGIEQSGAGTVEPVRRMEAALLGGVVLLQVTVGVMLCSSLVGCGADEGSRTVAIGEARPFQGDQLEVGASPARRFGFEPAAVASGVPSMASGPDFELPDGWLALAPTSMRTLNLRVARDERADCSLTLLPGEGGGLRANIDRWRGQMGLSNLTESEFQSLPSGSLLGRPATRVDFAGSYSGMAGGGGEGFRMVGLLAVDSGGSAFLKFVGPADVVEAELLAFERLAESLGGAPSATAAPSPAGGPLTWSAPEGWVQGPPRMMREVTFTTDPAGSVECYISVLGGDGGGIRSNFDRWRGQMGLAPLDDAALASLERVPCLGSTAILIEIEGAFEGMSGQTHDEALMLGAVASLEGSTVFVKLVGPRDAAAPERERFRAFVASLETSR</sequence>
<name>A0A518BN69_9BACT</name>
<reference evidence="2 3" key="1">
    <citation type="submission" date="2019-02" db="EMBL/GenBank/DDBJ databases">
        <title>Deep-cultivation of Planctomycetes and their phenomic and genomic characterization uncovers novel biology.</title>
        <authorList>
            <person name="Wiegand S."/>
            <person name="Jogler M."/>
            <person name="Boedeker C."/>
            <person name="Pinto D."/>
            <person name="Vollmers J."/>
            <person name="Rivas-Marin E."/>
            <person name="Kohn T."/>
            <person name="Peeters S.H."/>
            <person name="Heuer A."/>
            <person name="Rast P."/>
            <person name="Oberbeckmann S."/>
            <person name="Bunk B."/>
            <person name="Jeske O."/>
            <person name="Meyerdierks A."/>
            <person name="Storesund J.E."/>
            <person name="Kallscheuer N."/>
            <person name="Luecker S."/>
            <person name="Lage O.M."/>
            <person name="Pohl T."/>
            <person name="Merkel B.J."/>
            <person name="Hornburger P."/>
            <person name="Mueller R.-W."/>
            <person name="Bruemmer F."/>
            <person name="Labrenz M."/>
            <person name="Spormann A.M."/>
            <person name="Op den Camp H."/>
            <person name="Overmann J."/>
            <person name="Amann R."/>
            <person name="Jetten M.S.M."/>
            <person name="Mascher T."/>
            <person name="Medema M.H."/>
            <person name="Devos D.P."/>
            <person name="Kaster A.-K."/>
            <person name="Ovreas L."/>
            <person name="Rohde M."/>
            <person name="Galperin M.Y."/>
            <person name="Jogler C."/>
        </authorList>
    </citation>
    <scope>NUCLEOTIDE SEQUENCE [LARGE SCALE GENOMIC DNA]</scope>
    <source>
        <strain evidence="2 3">Pla133</strain>
    </source>
</reference>
<dbReference type="KEGG" id="pbap:Pla133_35250"/>
<evidence type="ECO:0000256" key="1">
    <source>
        <dbReference type="SAM" id="Phobius"/>
    </source>
</evidence>
<keyword evidence="3" id="KW-1185">Reference proteome</keyword>
<keyword evidence="1" id="KW-0812">Transmembrane</keyword>
<dbReference type="AlphaFoldDB" id="A0A518BN69"/>
<dbReference type="RefSeq" id="WP_145067424.1">
    <property type="nucleotide sequence ID" value="NZ_CP036287.1"/>
</dbReference>
<protein>
    <submittedName>
        <fullName evidence="2">Uncharacterized protein</fullName>
    </submittedName>
</protein>
<proteinExistence type="predicted"/>
<evidence type="ECO:0000313" key="2">
    <source>
        <dbReference type="EMBL" id="QDU68428.1"/>
    </source>
</evidence>
<organism evidence="2 3">
    <name type="scientific">Engelhardtia mirabilis</name>
    <dbReference type="NCBI Taxonomy" id="2528011"/>
    <lineage>
        <taxon>Bacteria</taxon>
        <taxon>Pseudomonadati</taxon>
        <taxon>Planctomycetota</taxon>
        <taxon>Planctomycetia</taxon>
        <taxon>Planctomycetia incertae sedis</taxon>
        <taxon>Engelhardtia</taxon>
    </lineage>
</organism>
<feature type="transmembrane region" description="Helical" evidence="1">
    <location>
        <begin position="20"/>
        <end position="41"/>
    </location>
</feature>
<keyword evidence="1" id="KW-0472">Membrane</keyword>
<keyword evidence="1" id="KW-1133">Transmembrane helix</keyword>
<evidence type="ECO:0000313" key="3">
    <source>
        <dbReference type="Proteomes" id="UP000316921"/>
    </source>
</evidence>